<evidence type="ECO:0000256" key="7">
    <source>
        <dbReference type="SAM" id="MobiDB-lite"/>
    </source>
</evidence>
<keyword evidence="9" id="KW-1185">Reference proteome</keyword>
<dbReference type="GO" id="GO:0005739">
    <property type="term" value="C:mitochondrion"/>
    <property type="evidence" value="ECO:0007669"/>
    <property type="project" value="UniProtKB-SubCell"/>
</dbReference>
<dbReference type="OrthoDB" id="2257454at2759"/>
<evidence type="ECO:0000256" key="2">
    <source>
        <dbReference type="ARBA" id="ARBA00008970"/>
    </source>
</evidence>
<accession>A0A109UW93</accession>
<evidence type="ECO:0000256" key="1">
    <source>
        <dbReference type="ARBA" id="ARBA00004173"/>
    </source>
</evidence>
<evidence type="ECO:0000256" key="4">
    <source>
        <dbReference type="ARBA" id="ARBA00023128"/>
    </source>
</evidence>
<reference evidence="8 9" key="1">
    <citation type="submission" date="2016-01" db="EMBL/GenBank/DDBJ databases">
        <title>Genome sequence of the yeast Holleya sinecauda.</title>
        <authorList>
            <person name="Dietrich F.S."/>
        </authorList>
    </citation>
    <scope>NUCLEOTIDE SEQUENCE [LARGE SCALE GENOMIC DNA]</scope>
    <source>
        <strain evidence="8 9">ATCC 58844</strain>
    </source>
</reference>
<protein>
    <recommendedName>
        <fullName evidence="6">Small ribosomal subunit protein mS33</fullName>
    </recommendedName>
</protein>
<comment type="subcellular location">
    <subcellularLocation>
        <location evidence="1">Mitochondrion</location>
    </subcellularLocation>
</comment>
<dbReference type="PANTHER" id="PTHR13362:SF2">
    <property type="entry name" value="SMALL RIBOSOMAL SUBUNIT PROTEIN MS33"/>
    <property type="match status" value="1"/>
</dbReference>
<feature type="region of interest" description="Disordered" evidence="7">
    <location>
        <begin position="79"/>
        <end position="104"/>
    </location>
</feature>
<organism evidence="8 9">
    <name type="scientific">Eremothecium sinecaudum</name>
    <dbReference type="NCBI Taxonomy" id="45286"/>
    <lineage>
        <taxon>Eukaryota</taxon>
        <taxon>Fungi</taxon>
        <taxon>Dikarya</taxon>
        <taxon>Ascomycota</taxon>
        <taxon>Saccharomycotina</taxon>
        <taxon>Saccharomycetes</taxon>
        <taxon>Saccharomycetales</taxon>
        <taxon>Saccharomycetaceae</taxon>
        <taxon>Eremothecium</taxon>
    </lineage>
</organism>
<keyword evidence="4" id="KW-0496">Mitochondrion</keyword>
<dbReference type="Proteomes" id="UP000243052">
    <property type="component" value="Chromosome ii"/>
</dbReference>
<dbReference type="EMBL" id="CP014242">
    <property type="protein sequence ID" value="AMD18653.1"/>
    <property type="molecule type" value="Genomic_DNA"/>
</dbReference>
<dbReference type="PANTHER" id="PTHR13362">
    <property type="entry name" value="MITOCHONDRIAL RIBOSOMAL PROTEIN S33"/>
    <property type="match status" value="1"/>
</dbReference>
<evidence type="ECO:0000256" key="3">
    <source>
        <dbReference type="ARBA" id="ARBA00022980"/>
    </source>
</evidence>
<sequence>MSVPKERLLKVAKLSAQIFDENFNPTGIRTGASILSKRLKGPAIVDYYGNTEFIKLKQLNQLFPGVKFTDEAEDYRVQMVEQRKRRGKGAPTKKNAPNDKKKKR</sequence>
<name>A0A109UW93_9SACH</name>
<evidence type="ECO:0000256" key="5">
    <source>
        <dbReference type="ARBA" id="ARBA00023274"/>
    </source>
</evidence>
<evidence type="ECO:0000256" key="6">
    <source>
        <dbReference type="ARBA" id="ARBA00035132"/>
    </source>
</evidence>
<keyword evidence="3" id="KW-0689">Ribosomal protein</keyword>
<dbReference type="GO" id="GO:0005840">
    <property type="term" value="C:ribosome"/>
    <property type="evidence" value="ECO:0007669"/>
    <property type="project" value="UniProtKB-KW"/>
</dbReference>
<evidence type="ECO:0000313" key="8">
    <source>
        <dbReference type="EMBL" id="AMD18653.1"/>
    </source>
</evidence>
<dbReference type="AlphaFoldDB" id="A0A109UW93"/>
<gene>
    <name evidence="8" type="ORF">AW171_hschr2164</name>
</gene>
<dbReference type="RefSeq" id="XP_017985649.1">
    <property type="nucleotide sequence ID" value="XM_018130255.1"/>
</dbReference>
<dbReference type="InterPro" id="IPR013219">
    <property type="entry name" value="Ribosomal_mS33"/>
</dbReference>
<dbReference type="GeneID" id="28721800"/>
<dbReference type="Pfam" id="PF08293">
    <property type="entry name" value="MRP-S33"/>
    <property type="match status" value="1"/>
</dbReference>
<dbReference type="GO" id="GO:1990904">
    <property type="term" value="C:ribonucleoprotein complex"/>
    <property type="evidence" value="ECO:0007669"/>
    <property type="project" value="UniProtKB-KW"/>
</dbReference>
<proteinExistence type="inferred from homology"/>
<keyword evidence="5" id="KW-0687">Ribonucleoprotein</keyword>
<comment type="similarity">
    <text evidence="2">Belongs to the mitochondrion-specific ribosomal protein mS33 family.</text>
</comment>
<evidence type="ECO:0000313" key="9">
    <source>
        <dbReference type="Proteomes" id="UP000243052"/>
    </source>
</evidence>
<dbReference type="STRING" id="45286.A0A109UW93"/>